<protein>
    <recommendedName>
        <fullName evidence="3">Endonuclease/exonuclease/phosphatase domain-containing protein</fullName>
    </recommendedName>
</protein>
<dbReference type="Proteomes" id="UP000237438">
    <property type="component" value="Unassembled WGS sequence"/>
</dbReference>
<gene>
    <name evidence="1" type="ORF">EPUL_002800</name>
</gene>
<evidence type="ECO:0000313" key="1">
    <source>
        <dbReference type="EMBL" id="POS84575.1"/>
    </source>
</evidence>
<dbReference type="STRING" id="225359.A0A2S4PRA3"/>
<evidence type="ECO:0008006" key="3">
    <source>
        <dbReference type="Google" id="ProtNLM"/>
    </source>
</evidence>
<evidence type="ECO:0000313" key="2">
    <source>
        <dbReference type="Proteomes" id="UP000237438"/>
    </source>
</evidence>
<accession>A0A2S4PRA3</accession>
<name>A0A2S4PRA3_9PEZI</name>
<dbReference type="EMBL" id="PEDP01000951">
    <property type="protein sequence ID" value="POS84575.1"/>
    <property type="molecule type" value="Genomic_DNA"/>
</dbReference>
<dbReference type="InterPro" id="IPR036691">
    <property type="entry name" value="Endo/exonu/phosph_ase_sf"/>
</dbReference>
<dbReference type="SUPFAM" id="SSF56219">
    <property type="entry name" value="DNase I-like"/>
    <property type="match status" value="1"/>
</dbReference>
<reference evidence="1 2" key="1">
    <citation type="submission" date="2017-10" db="EMBL/GenBank/DDBJ databases">
        <title>Development of genomic resources for the powdery mildew, Erysiphe pulchra.</title>
        <authorList>
            <person name="Wadl P.A."/>
            <person name="Mack B.M."/>
            <person name="Moore G."/>
            <person name="Beltz S.B."/>
        </authorList>
    </citation>
    <scope>NUCLEOTIDE SEQUENCE [LARGE SCALE GENOMIC DNA]</scope>
    <source>
        <strain evidence="1">Cflorida</strain>
    </source>
</reference>
<comment type="caution">
    <text evidence="1">The sequence shown here is derived from an EMBL/GenBank/DDBJ whole genome shotgun (WGS) entry which is preliminary data.</text>
</comment>
<dbReference type="OrthoDB" id="3557769at2759"/>
<proteinExistence type="predicted"/>
<keyword evidence="2" id="KW-1185">Reference proteome</keyword>
<dbReference type="Gene3D" id="3.60.10.10">
    <property type="entry name" value="Endonuclease/exonuclease/phosphatase"/>
    <property type="match status" value="1"/>
</dbReference>
<dbReference type="AlphaFoldDB" id="A0A2S4PRA3"/>
<sequence length="499" mass="56076">MPMECEEELPTTEENEFDFNEVFPLLTGTANSTNYIVNQNKISSQKTSVAPLMAAIKGLLDLTNDYLQNLDKEHPSVAADFLALLADGASCAMRGERVYVSLQNTSKLNTNSPKATWAQKVARASPSREQSKEDRRVMICVGSIHEARKTESFELRQKVQNTLPDKSLVSDAWFVPSGFKDTIKKMLGEAIVERQETWKTFLISPIPKIISGLDGIHNTMEGPLQEELAVFMNIVSIRYIGWTRRTQNEEPYGYIRIFASVFRRSSICSKNPSTKSNYGIREVSLECAVCARSTKCGTCDADAHNGTCQSGPRCLNCWGPHNSNDFSCPARPHRSNGILKRPIGAQLHHIRTLGGREYAKVNRRSSTAHNIILKMTHEQNIEILLIQEPWILRDLSIHRSVSHHTFESISPFSTWHIRPRVLTYIRKSSNLKAFQVAADFSRDLIQIMVNLWGTNKISIWIVYNVPIGSDEAGTSLTTLLNCTDTPYFIGGDLNLRNPS</sequence>
<organism evidence="1 2">
    <name type="scientific">Erysiphe pulchra</name>
    <dbReference type="NCBI Taxonomy" id="225359"/>
    <lineage>
        <taxon>Eukaryota</taxon>
        <taxon>Fungi</taxon>
        <taxon>Dikarya</taxon>
        <taxon>Ascomycota</taxon>
        <taxon>Pezizomycotina</taxon>
        <taxon>Leotiomycetes</taxon>
        <taxon>Erysiphales</taxon>
        <taxon>Erysiphaceae</taxon>
        <taxon>Erysiphe</taxon>
    </lineage>
</organism>
<feature type="non-terminal residue" evidence="1">
    <location>
        <position position="499"/>
    </location>
</feature>